<dbReference type="Proteomes" id="UP001305414">
    <property type="component" value="Unassembled WGS sequence"/>
</dbReference>
<keyword evidence="2" id="KW-1185">Reference proteome</keyword>
<dbReference type="EMBL" id="JAWHQM010000029">
    <property type="protein sequence ID" value="KAK5633001.1"/>
    <property type="molecule type" value="Genomic_DNA"/>
</dbReference>
<protein>
    <submittedName>
        <fullName evidence="1">Uncharacterized protein</fullName>
    </submittedName>
</protein>
<name>A0AAN7UUC9_9PEZI</name>
<organism evidence="1 2">
    <name type="scientific">Xylaria bambusicola</name>
    <dbReference type="NCBI Taxonomy" id="326684"/>
    <lineage>
        <taxon>Eukaryota</taxon>
        <taxon>Fungi</taxon>
        <taxon>Dikarya</taxon>
        <taxon>Ascomycota</taxon>
        <taxon>Pezizomycotina</taxon>
        <taxon>Sordariomycetes</taxon>
        <taxon>Xylariomycetidae</taxon>
        <taxon>Xylariales</taxon>
        <taxon>Xylariaceae</taxon>
        <taxon>Xylaria</taxon>
    </lineage>
</organism>
<sequence>MRQFFDRWKTLLDTEALYTSTIIQGYSDQPQSDKRKQAILLTKEGIRLLKLTAWQVRALLLPGSFPNILTNCQESMFRKLDPEANSSSTGCLDAAKMKPTAILDSSPYPDDIEADHKVCINYWEALNSLSLSQYLYQLHYRRRKVYCRAGE</sequence>
<comment type="caution">
    <text evidence="1">The sequence shown here is derived from an EMBL/GenBank/DDBJ whole genome shotgun (WGS) entry which is preliminary data.</text>
</comment>
<gene>
    <name evidence="1" type="ORF">RRF57_008715</name>
</gene>
<reference evidence="1 2" key="1">
    <citation type="submission" date="2023-10" db="EMBL/GenBank/DDBJ databases">
        <title>Draft genome sequence of Xylaria bambusicola isolate GMP-LS, the root and basal stem rot pathogen of sugarcane in Indonesia.</title>
        <authorList>
            <person name="Selvaraj P."/>
            <person name="Muralishankar V."/>
            <person name="Muruganantham S."/>
            <person name="Sp S."/>
            <person name="Haryani S."/>
            <person name="Lau K.J.X."/>
            <person name="Naqvi N.I."/>
        </authorList>
    </citation>
    <scope>NUCLEOTIDE SEQUENCE [LARGE SCALE GENOMIC DNA]</scope>
    <source>
        <strain evidence="1">GMP-LS</strain>
    </source>
</reference>
<evidence type="ECO:0000313" key="1">
    <source>
        <dbReference type="EMBL" id="KAK5633001.1"/>
    </source>
</evidence>
<evidence type="ECO:0000313" key="2">
    <source>
        <dbReference type="Proteomes" id="UP001305414"/>
    </source>
</evidence>
<accession>A0AAN7UUC9</accession>
<dbReference type="AlphaFoldDB" id="A0AAN7UUC9"/>
<proteinExistence type="predicted"/>